<name>R7W0Y6_AEGTA</name>
<evidence type="ECO:0008006" key="2">
    <source>
        <dbReference type="Google" id="ProtNLM"/>
    </source>
</evidence>
<evidence type="ECO:0000313" key="1">
    <source>
        <dbReference type="EnsemblPlants" id="EMT03589"/>
    </source>
</evidence>
<sequence>MAGGGVDRLSSLSNDLLHRILHFAPLKQAASTTALSRRFPAPLWLSSGAVNLETGVVIIEKNKYRRRHGHDHDNAHARFFSGSDDLVSAATGALAAAAVPVTRLTLITWYPDRDEIASRYNDLVEVVLSHPAVRRVEELLLTAKDPKGNPYDRVVNCIVTLDSLALQLKTLWILELTNCSGLVYHGEAVLPRLSSLRLSHCSQQLGSLQRIIDAAPALAAVRLESVFITQEEEAIEFKRRRLRCPATTVLVLDSCRWEVKIQAPGYCWNLPKTIDRLEIVAMRLRRFSYKGPLLTYSFSRQPLELEQVDLEFFEQGYSVKDPNRDLGQLHRATSNGPPV</sequence>
<accession>R7W0Y6</accession>
<dbReference type="PANTHER" id="PTHR32141">
    <property type="match status" value="1"/>
</dbReference>
<dbReference type="PANTHER" id="PTHR32141:SF26">
    <property type="entry name" value="OS08G0328600 PROTEIN"/>
    <property type="match status" value="1"/>
</dbReference>
<dbReference type="AlphaFoldDB" id="R7W0Y6"/>
<proteinExistence type="predicted"/>
<organism evidence="1">
    <name type="scientific">Aegilops tauschii</name>
    <name type="common">Tausch's goatgrass</name>
    <name type="synonym">Aegilops squarrosa</name>
    <dbReference type="NCBI Taxonomy" id="37682"/>
    <lineage>
        <taxon>Eukaryota</taxon>
        <taxon>Viridiplantae</taxon>
        <taxon>Streptophyta</taxon>
        <taxon>Embryophyta</taxon>
        <taxon>Tracheophyta</taxon>
        <taxon>Spermatophyta</taxon>
        <taxon>Magnoliopsida</taxon>
        <taxon>Liliopsida</taxon>
        <taxon>Poales</taxon>
        <taxon>Poaceae</taxon>
        <taxon>BOP clade</taxon>
        <taxon>Pooideae</taxon>
        <taxon>Triticodae</taxon>
        <taxon>Triticeae</taxon>
        <taxon>Triticinae</taxon>
        <taxon>Aegilops</taxon>
    </lineage>
</organism>
<protein>
    <recommendedName>
        <fullName evidence="2">F-box domain-containing protein</fullName>
    </recommendedName>
</protein>
<dbReference type="EnsemblPlants" id="EMT03589">
    <property type="protein sequence ID" value="EMT03589"/>
    <property type="gene ID" value="F775_01201"/>
</dbReference>
<reference evidence="1" key="1">
    <citation type="submission" date="2015-06" db="UniProtKB">
        <authorList>
            <consortium name="EnsemblPlants"/>
        </authorList>
    </citation>
    <scope>IDENTIFICATION</scope>
</reference>
<dbReference type="SUPFAM" id="SSF52058">
    <property type="entry name" value="L domain-like"/>
    <property type="match status" value="1"/>
</dbReference>
<dbReference type="InterPro" id="IPR055302">
    <property type="entry name" value="F-box_dom-containing"/>
</dbReference>